<dbReference type="InterPro" id="IPR002119">
    <property type="entry name" value="Histone_H2A"/>
</dbReference>
<protein>
    <recommendedName>
        <fullName evidence="2">Histone H2A</fullName>
    </recommendedName>
</protein>
<dbReference type="GO" id="GO:0005634">
    <property type="term" value="C:nucleus"/>
    <property type="evidence" value="ECO:0007669"/>
    <property type="project" value="UniProtKB-SubCell"/>
</dbReference>
<proteinExistence type="inferred from homology"/>
<comment type="subunit">
    <text evidence="2">The nucleosome is a histone octamer containing two molecules each of H2A, H2B, H3 and H4 assembled in one H3-H4 heterotetramer and two H2A-H2B heterodimers. The octamer wraps approximately 147 bp of DNA.</text>
</comment>
<dbReference type="CDD" id="cd00074">
    <property type="entry name" value="HFD_H2A"/>
    <property type="match status" value="1"/>
</dbReference>
<sequence length="104" mass="11805">MAGRRRVTKSIKSGLIFPVARIRAMLRAKNFAHRISDTGAVFLTAVLQYLTTEVLELSLNVARQNRGSRIYPEHIEKALKNDKELMPLFRKAVFPGSTFVSPKY</sequence>
<dbReference type="Gene3D" id="1.10.20.10">
    <property type="entry name" value="Histone, subunit A"/>
    <property type="match status" value="1"/>
</dbReference>
<keyword evidence="2" id="KW-0238">DNA-binding</keyword>
<dbReference type="Pfam" id="PF00125">
    <property type="entry name" value="Histone"/>
    <property type="match status" value="1"/>
</dbReference>
<keyword evidence="1" id="KW-1017">Isopeptide bond</keyword>
<evidence type="ECO:0000313" key="5">
    <source>
        <dbReference type="Proteomes" id="UP001054945"/>
    </source>
</evidence>
<accession>A0AAV4U6B1</accession>
<gene>
    <name evidence="4" type="primary">HTA2</name>
    <name evidence="4" type="ORF">CEXT_438551</name>
</gene>
<comment type="similarity">
    <text evidence="2">Belongs to the histone H2A family.</text>
</comment>
<dbReference type="InterPro" id="IPR009072">
    <property type="entry name" value="Histone-fold"/>
</dbReference>
<comment type="caution">
    <text evidence="4">The sequence shown here is derived from an EMBL/GenBank/DDBJ whole genome shotgun (WGS) entry which is preliminary data.</text>
</comment>
<dbReference type="SMART" id="SM00414">
    <property type="entry name" value="H2A"/>
    <property type="match status" value="1"/>
</dbReference>
<reference evidence="4 5" key="1">
    <citation type="submission" date="2021-06" db="EMBL/GenBank/DDBJ databases">
        <title>Caerostris extrusa draft genome.</title>
        <authorList>
            <person name="Kono N."/>
            <person name="Arakawa K."/>
        </authorList>
    </citation>
    <scope>NUCLEOTIDE SEQUENCE [LARGE SCALE GENOMIC DNA]</scope>
</reference>
<dbReference type="SUPFAM" id="SSF47113">
    <property type="entry name" value="Histone-fold"/>
    <property type="match status" value="1"/>
</dbReference>
<dbReference type="GO" id="GO:0030527">
    <property type="term" value="F:structural constituent of chromatin"/>
    <property type="evidence" value="ECO:0007669"/>
    <property type="project" value="InterPro"/>
</dbReference>
<dbReference type="GO" id="GO:0003677">
    <property type="term" value="F:DNA binding"/>
    <property type="evidence" value="ECO:0007669"/>
    <property type="project" value="UniProtKB-KW"/>
</dbReference>
<organism evidence="4 5">
    <name type="scientific">Caerostris extrusa</name>
    <name type="common">Bark spider</name>
    <name type="synonym">Caerostris bankana</name>
    <dbReference type="NCBI Taxonomy" id="172846"/>
    <lineage>
        <taxon>Eukaryota</taxon>
        <taxon>Metazoa</taxon>
        <taxon>Ecdysozoa</taxon>
        <taxon>Arthropoda</taxon>
        <taxon>Chelicerata</taxon>
        <taxon>Arachnida</taxon>
        <taxon>Araneae</taxon>
        <taxon>Araneomorphae</taxon>
        <taxon>Entelegynae</taxon>
        <taxon>Araneoidea</taxon>
        <taxon>Araneidae</taxon>
        <taxon>Caerostris</taxon>
    </lineage>
</organism>
<evidence type="ECO:0000256" key="2">
    <source>
        <dbReference type="RuleBase" id="RU003767"/>
    </source>
</evidence>
<dbReference type="GO" id="GO:0046982">
    <property type="term" value="F:protein heterodimerization activity"/>
    <property type="evidence" value="ECO:0007669"/>
    <property type="project" value="InterPro"/>
</dbReference>
<keyword evidence="2" id="KW-0158">Chromosome</keyword>
<dbReference type="PANTHER" id="PTHR23430">
    <property type="entry name" value="HISTONE H2A"/>
    <property type="match status" value="1"/>
</dbReference>
<dbReference type="Proteomes" id="UP001054945">
    <property type="component" value="Unassembled WGS sequence"/>
</dbReference>
<evidence type="ECO:0000259" key="3">
    <source>
        <dbReference type="Pfam" id="PF00125"/>
    </source>
</evidence>
<keyword evidence="5" id="KW-1185">Reference proteome</keyword>
<dbReference type="GO" id="GO:0000786">
    <property type="term" value="C:nucleosome"/>
    <property type="evidence" value="ECO:0007669"/>
    <property type="project" value="UniProtKB-KW"/>
</dbReference>
<evidence type="ECO:0000256" key="1">
    <source>
        <dbReference type="ARBA" id="ARBA00022499"/>
    </source>
</evidence>
<dbReference type="InterPro" id="IPR007125">
    <property type="entry name" value="H2A/H2B/H3"/>
</dbReference>
<dbReference type="PRINTS" id="PR00620">
    <property type="entry name" value="HISTONEH2A"/>
</dbReference>
<comment type="subcellular location">
    <subcellularLocation>
        <location evidence="2">Nucleus</location>
    </subcellularLocation>
</comment>
<dbReference type="AlphaFoldDB" id="A0AAV4U6B1"/>
<evidence type="ECO:0000313" key="4">
    <source>
        <dbReference type="EMBL" id="GIY53290.1"/>
    </source>
</evidence>
<feature type="domain" description="Core Histone H2A/H2B/H3" evidence="3">
    <location>
        <begin position="5"/>
        <end position="80"/>
    </location>
</feature>
<name>A0AAV4U6B1_CAEEX</name>
<keyword evidence="2" id="KW-0544">Nucleosome core</keyword>
<dbReference type="EMBL" id="BPLR01012344">
    <property type="protein sequence ID" value="GIY53290.1"/>
    <property type="molecule type" value="Genomic_DNA"/>
</dbReference>
<keyword evidence="2" id="KW-0539">Nucleus</keyword>